<organism evidence="3 4">
    <name type="scientific">Roseomonas gilardii</name>
    <dbReference type="NCBI Taxonomy" id="257708"/>
    <lineage>
        <taxon>Bacteria</taxon>
        <taxon>Pseudomonadati</taxon>
        <taxon>Pseudomonadota</taxon>
        <taxon>Alphaproteobacteria</taxon>
        <taxon>Acetobacterales</taxon>
        <taxon>Roseomonadaceae</taxon>
        <taxon>Roseomonas</taxon>
    </lineage>
</organism>
<proteinExistence type="predicted"/>
<feature type="domain" description="Glycosyltransferase subfamily 4-like N-terminal" evidence="2">
    <location>
        <begin position="15"/>
        <end position="218"/>
    </location>
</feature>
<dbReference type="AlphaFoldDB" id="A0A1L7AN23"/>
<dbReference type="GO" id="GO:0016757">
    <property type="term" value="F:glycosyltransferase activity"/>
    <property type="evidence" value="ECO:0007669"/>
    <property type="project" value="InterPro"/>
</dbReference>
<name>A0A1L7AN23_9PROT</name>
<dbReference type="InterPro" id="IPR028098">
    <property type="entry name" value="Glyco_trans_4-like_N"/>
</dbReference>
<dbReference type="Gene3D" id="3.40.50.2000">
    <property type="entry name" value="Glycogen Phosphorylase B"/>
    <property type="match status" value="2"/>
</dbReference>
<gene>
    <name evidence="3" type="ORF">RGI145_22775</name>
</gene>
<evidence type="ECO:0000313" key="4">
    <source>
        <dbReference type="Proteomes" id="UP000185494"/>
    </source>
</evidence>
<dbReference type="EMBL" id="CP015585">
    <property type="protein sequence ID" value="APT60173.1"/>
    <property type="molecule type" value="Genomic_DNA"/>
</dbReference>
<dbReference type="PANTHER" id="PTHR45947:SF3">
    <property type="entry name" value="SULFOQUINOVOSYL TRANSFERASE SQD2"/>
    <property type="match status" value="1"/>
</dbReference>
<dbReference type="PANTHER" id="PTHR45947">
    <property type="entry name" value="SULFOQUINOVOSYL TRANSFERASE SQD2"/>
    <property type="match status" value="1"/>
</dbReference>
<evidence type="ECO:0000313" key="3">
    <source>
        <dbReference type="EMBL" id="APT60173.1"/>
    </source>
</evidence>
<evidence type="ECO:0000259" key="2">
    <source>
        <dbReference type="Pfam" id="PF13439"/>
    </source>
</evidence>
<evidence type="ECO:0000259" key="1">
    <source>
        <dbReference type="Pfam" id="PF00534"/>
    </source>
</evidence>
<accession>A0A1L7AN23</accession>
<keyword evidence="3" id="KW-0614">Plasmid</keyword>
<dbReference type="Pfam" id="PF00534">
    <property type="entry name" value="Glycos_transf_1"/>
    <property type="match status" value="1"/>
</dbReference>
<dbReference type="InterPro" id="IPR050194">
    <property type="entry name" value="Glycosyltransferase_grp1"/>
</dbReference>
<dbReference type="SUPFAM" id="SSF53756">
    <property type="entry name" value="UDP-Glycosyltransferase/glycogen phosphorylase"/>
    <property type="match status" value="1"/>
</dbReference>
<dbReference type="InterPro" id="IPR001296">
    <property type="entry name" value="Glyco_trans_1"/>
</dbReference>
<reference evidence="3 4" key="1">
    <citation type="submission" date="2016-05" db="EMBL/GenBank/DDBJ databases">
        <title>Complete Genome and Methylome Analysis of Psychrotrophic Bacterial Isolates from Antarctic Lake Untersee.</title>
        <authorList>
            <person name="Fomenkov A."/>
            <person name="Akimov V.N."/>
            <person name="Vasilyeva L.V."/>
            <person name="Andersen D."/>
            <person name="Vincze T."/>
            <person name="Roberts R.J."/>
        </authorList>
    </citation>
    <scope>NUCLEOTIDE SEQUENCE [LARGE SCALE GENOMIC DNA]</scope>
    <source>
        <strain evidence="3 4">U14-5</strain>
        <plasmid evidence="4">Plasmid 1</plasmid>
    </source>
</reference>
<dbReference type="Proteomes" id="UP000185494">
    <property type="component" value="Chromosome 1"/>
</dbReference>
<dbReference type="Pfam" id="PF13439">
    <property type="entry name" value="Glyco_transf_4"/>
    <property type="match status" value="1"/>
</dbReference>
<sequence length="421" mass="46169">MRVLFLSNLYPPNVIGGYERLCHEVASELAAQGHEVTVLTSGYGGKVADYPGQRVLRELELLTGPDIYTPFPGSAEDRAAVNARNLEALQRVLAEVRPDVVFAWNLFFLDVSLLQALEASPYRSVLMLTDNWLLVMRNPAFVSAFFRDVVHGTAPFLPPPMPAAWRVMAGQMKRRLQRLAGMTPKRKLEAIFGSHFMRDFYAAGGSHFRSHRVIHNGVRQPPSVTPAPNRTHLVEAGHLRLLFAGRLVDLKGADTTVEALALLDARALGVDRVTLTVVGDGQDTAYMQRLAEVVAGSGRSADIEMRPVVPEAELPALFDAHDIYLFPSRYEPFSLTLIHALACGIPTIASRAGGNPEIVEDGHSGLLFEKGDPADLAEAIARLARDPELRARLASQGQQVGSRFTFERMAGEMVSFLLNGR</sequence>
<protein>
    <submittedName>
        <fullName evidence="3">Uncharacterized protein</fullName>
    </submittedName>
</protein>
<dbReference type="KEGG" id="rgi:RGI145_22775"/>
<dbReference type="CDD" id="cd03801">
    <property type="entry name" value="GT4_PimA-like"/>
    <property type="match status" value="1"/>
</dbReference>
<geneLocation type="plasmid" evidence="3 4">
    <name>1</name>
</geneLocation>
<dbReference type="RefSeq" id="WP_075800879.1">
    <property type="nucleotide sequence ID" value="NZ_CP015585.1"/>
</dbReference>
<feature type="domain" description="Glycosyl transferase family 1" evidence="1">
    <location>
        <begin position="240"/>
        <end position="399"/>
    </location>
</feature>